<gene>
    <name evidence="1" type="ORF">HK413_10625</name>
</gene>
<keyword evidence="2" id="KW-1185">Reference proteome</keyword>
<proteinExistence type="predicted"/>
<dbReference type="EMBL" id="JABFCR010000048">
    <property type="protein sequence ID" value="NNU34462.1"/>
    <property type="molecule type" value="Genomic_DNA"/>
</dbReference>
<protein>
    <submittedName>
        <fullName evidence="1">Uncharacterized protein</fullName>
    </submittedName>
</protein>
<organism evidence="1 2">
    <name type="scientific">Mucilaginibacter humi</name>
    <dbReference type="NCBI Taxonomy" id="2732510"/>
    <lineage>
        <taxon>Bacteria</taxon>
        <taxon>Pseudomonadati</taxon>
        <taxon>Bacteroidota</taxon>
        <taxon>Sphingobacteriia</taxon>
        <taxon>Sphingobacteriales</taxon>
        <taxon>Sphingobacteriaceae</taxon>
        <taxon>Mucilaginibacter</taxon>
    </lineage>
</organism>
<accession>A0ABX1W7G3</accession>
<evidence type="ECO:0000313" key="2">
    <source>
        <dbReference type="Proteomes" id="UP000566071"/>
    </source>
</evidence>
<evidence type="ECO:0000313" key="1">
    <source>
        <dbReference type="EMBL" id="NNU34462.1"/>
    </source>
</evidence>
<sequence length="121" mass="13690">MVAAILPCITAGWYQQNAPDGGFFMAIIKSETFGQMLRHPVIIMVKLVKISATIFTDQLNEKKFAWRQVIVALLRCKQPPVRDGRLTIFISATQPRWMARIDHITGITIFNIKGSMPIYIA</sequence>
<reference evidence="1 2" key="1">
    <citation type="submission" date="2020-05" db="EMBL/GenBank/DDBJ databases">
        <authorList>
            <person name="Khan S.A."/>
            <person name="Jeon C.O."/>
            <person name="Chun B.H."/>
        </authorList>
    </citation>
    <scope>NUCLEOTIDE SEQUENCE [LARGE SCALE GENOMIC DNA]</scope>
    <source>
        <strain evidence="1 2">S1162</strain>
    </source>
</reference>
<comment type="caution">
    <text evidence="1">The sequence shown here is derived from an EMBL/GenBank/DDBJ whole genome shotgun (WGS) entry which is preliminary data.</text>
</comment>
<dbReference type="Proteomes" id="UP000566071">
    <property type="component" value="Unassembled WGS sequence"/>
</dbReference>
<name>A0ABX1W7G3_9SPHI</name>
<dbReference type="RefSeq" id="WP_175270140.1">
    <property type="nucleotide sequence ID" value="NZ_JABFCR010000048.1"/>
</dbReference>